<evidence type="ECO:0000313" key="3">
    <source>
        <dbReference type="Proteomes" id="UP000830055"/>
    </source>
</evidence>
<evidence type="ECO:0000256" key="1">
    <source>
        <dbReference type="SAM" id="MobiDB-lite"/>
    </source>
</evidence>
<reference evidence="2 3" key="1">
    <citation type="submission" date="2022-01" db="EMBL/GenBank/DDBJ databases">
        <title>Desulfofustis limnae sp. nov., a novel mesophilic sulfate-reducing bacterium isolated from marsh soil.</title>
        <authorList>
            <person name="Watanabe M."/>
            <person name="Takahashi A."/>
            <person name="Kojima H."/>
            <person name="Fukui M."/>
        </authorList>
    </citation>
    <scope>NUCLEOTIDE SEQUENCE [LARGE SCALE GENOMIC DNA]</scope>
    <source>
        <strain evidence="2 3">PPLL</strain>
    </source>
</reference>
<organism evidence="2 3">
    <name type="scientific">Desulfofustis limnaeus</name>
    <dbReference type="NCBI Taxonomy" id="2740163"/>
    <lineage>
        <taxon>Bacteria</taxon>
        <taxon>Pseudomonadati</taxon>
        <taxon>Thermodesulfobacteriota</taxon>
        <taxon>Desulfobulbia</taxon>
        <taxon>Desulfobulbales</taxon>
        <taxon>Desulfocapsaceae</taxon>
        <taxon>Desulfofustis</taxon>
    </lineage>
</organism>
<accession>A0ABM7WDF7</accession>
<gene>
    <name evidence="2" type="ORF">DPPLL_33810</name>
</gene>
<dbReference type="Proteomes" id="UP000830055">
    <property type="component" value="Chromosome"/>
</dbReference>
<feature type="compositionally biased region" description="Basic and acidic residues" evidence="1">
    <location>
        <begin position="52"/>
        <end position="65"/>
    </location>
</feature>
<sequence>MTTPYRSGMVAISMAHGKQHYGWPRGGANGHWLEQRLGGIHNPSPGTTDGSHVPEMREKKNSHKE</sequence>
<evidence type="ECO:0000313" key="2">
    <source>
        <dbReference type="EMBL" id="BDD89016.1"/>
    </source>
</evidence>
<name>A0ABM7WDF7_9BACT</name>
<feature type="region of interest" description="Disordered" evidence="1">
    <location>
        <begin position="32"/>
        <end position="65"/>
    </location>
</feature>
<protein>
    <submittedName>
        <fullName evidence="2">Uncharacterized protein</fullName>
    </submittedName>
</protein>
<dbReference type="EMBL" id="AP025516">
    <property type="protein sequence ID" value="BDD89016.1"/>
    <property type="molecule type" value="Genomic_DNA"/>
</dbReference>
<proteinExistence type="predicted"/>
<keyword evidence="3" id="KW-1185">Reference proteome</keyword>